<evidence type="ECO:0000313" key="1">
    <source>
        <dbReference type="EMBL" id="EDO02528.1"/>
    </source>
</evidence>
<dbReference type="Proteomes" id="UP000001312">
    <property type="component" value="Unassembled WGS sequence"/>
</dbReference>
<evidence type="ECO:0000313" key="2">
    <source>
        <dbReference type="Proteomes" id="UP000001312"/>
    </source>
</evidence>
<accession>A7EI62</accession>
<dbReference type="RefSeq" id="XP_001593577.1">
    <property type="nucleotide sequence ID" value="XM_001593527.1"/>
</dbReference>
<protein>
    <submittedName>
        <fullName evidence="1">Uncharacterized protein</fullName>
    </submittedName>
</protein>
<reference evidence="2" key="1">
    <citation type="journal article" date="2011" name="PLoS Genet.">
        <title>Genomic analysis of the necrotrophic fungal pathogens Sclerotinia sclerotiorum and Botrytis cinerea.</title>
        <authorList>
            <person name="Amselem J."/>
            <person name="Cuomo C.A."/>
            <person name="van Kan J.A."/>
            <person name="Viaud M."/>
            <person name="Benito E.P."/>
            <person name="Couloux A."/>
            <person name="Coutinho P.M."/>
            <person name="de Vries R.P."/>
            <person name="Dyer P.S."/>
            <person name="Fillinger S."/>
            <person name="Fournier E."/>
            <person name="Gout L."/>
            <person name="Hahn M."/>
            <person name="Kohn L."/>
            <person name="Lapalu N."/>
            <person name="Plummer K.M."/>
            <person name="Pradier J.M."/>
            <person name="Quevillon E."/>
            <person name="Sharon A."/>
            <person name="Simon A."/>
            <person name="ten Have A."/>
            <person name="Tudzynski B."/>
            <person name="Tudzynski P."/>
            <person name="Wincker P."/>
            <person name="Andrew M."/>
            <person name="Anthouard V."/>
            <person name="Beever R.E."/>
            <person name="Beffa R."/>
            <person name="Benoit I."/>
            <person name="Bouzid O."/>
            <person name="Brault B."/>
            <person name="Chen Z."/>
            <person name="Choquer M."/>
            <person name="Collemare J."/>
            <person name="Cotton P."/>
            <person name="Danchin E.G."/>
            <person name="Da Silva C."/>
            <person name="Gautier A."/>
            <person name="Giraud C."/>
            <person name="Giraud T."/>
            <person name="Gonzalez C."/>
            <person name="Grossetete S."/>
            <person name="Guldener U."/>
            <person name="Henrissat B."/>
            <person name="Howlett B.J."/>
            <person name="Kodira C."/>
            <person name="Kretschmer M."/>
            <person name="Lappartient A."/>
            <person name="Leroch M."/>
            <person name="Levis C."/>
            <person name="Mauceli E."/>
            <person name="Neuveglise C."/>
            <person name="Oeser B."/>
            <person name="Pearson M."/>
            <person name="Poulain J."/>
            <person name="Poussereau N."/>
            <person name="Quesneville H."/>
            <person name="Rascle C."/>
            <person name="Schumacher J."/>
            <person name="Segurens B."/>
            <person name="Sexton A."/>
            <person name="Silva E."/>
            <person name="Sirven C."/>
            <person name="Soanes D.M."/>
            <person name="Talbot N.J."/>
            <person name="Templeton M."/>
            <person name="Yandava C."/>
            <person name="Yarden O."/>
            <person name="Zeng Q."/>
            <person name="Rollins J.A."/>
            <person name="Lebrun M.H."/>
            <person name="Dickman M."/>
        </authorList>
    </citation>
    <scope>NUCLEOTIDE SEQUENCE [LARGE SCALE GENOMIC DNA]</scope>
    <source>
        <strain evidence="2">ATCC 18683 / 1980 / Ss-1</strain>
    </source>
</reference>
<dbReference type="KEGG" id="ssl:SS1G_05004"/>
<dbReference type="HOGENOM" id="CLU_2591241_0_0_1"/>
<dbReference type="AlphaFoldDB" id="A7EI62"/>
<gene>
    <name evidence="1" type="ORF">SS1G_05004</name>
</gene>
<proteinExistence type="predicted"/>
<name>A7EI62_SCLS1</name>
<dbReference type="InParanoid" id="A7EI62"/>
<sequence length="80" mass="9509">MEYFRLPTGKKRVALDNSNFHLAISSDTYHPKWYQQTHIEFIRRGGIEVQSSQSQLRAKKRVASRYTIFGKEDFNTMLKR</sequence>
<organism evidence="1 2">
    <name type="scientific">Sclerotinia sclerotiorum (strain ATCC 18683 / 1980 / Ss-1)</name>
    <name type="common">White mold</name>
    <name type="synonym">Whetzelinia sclerotiorum</name>
    <dbReference type="NCBI Taxonomy" id="665079"/>
    <lineage>
        <taxon>Eukaryota</taxon>
        <taxon>Fungi</taxon>
        <taxon>Dikarya</taxon>
        <taxon>Ascomycota</taxon>
        <taxon>Pezizomycotina</taxon>
        <taxon>Leotiomycetes</taxon>
        <taxon>Helotiales</taxon>
        <taxon>Sclerotiniaceae</taxon>
        <taxon>Sclerotinia</taxon>
    </lineage>
</organism>
<keyword evidence="2" id="KW-1185">Reference proteome</keyword>
<dbReference type="GeneID" id="5490242"/>
<dbReference type="EMBL" id="CH476626">
    <property type="protein sequence ID" value="EDO02528.1"/>
    <property type="molecule type" value="Genomic_DNA"/>
</dbReference>